<dbReference type="InterPro" id="IPR036116">
    <property type="entry name" value="FN3_sf"/>
</dbReference>
<dbReference type="GO" id="GO:0005886">
    <property type="term" value="C:plasma membrane"/>
    <property type="evidence" value="ECO:0007669"/>
    <property type="project" value="TreeGrafter"/>
</dbReference>
<dbReference type="InterPro" id="IPR009030">
    <property type="entry name" value="Growth_fac_rcpt_cys_sf"/>
</dbReference>
<evidence type="ECO:0000256" key="1">
    <source>
        <dbReference type="ARBA" id="ARBA00004479"/>
    </source>
</evidence>
<organism evidence="16">
    <name type="scientific">Graphocephala atropunctata</name>
    <dbReference type="NCBI Taxonomy" id="36148"/>
    <lineage>
        <taxon>Eukaryota</taxon>
        <taxon>Metazoa</taxon>
        <taxon>Ecdysozoa</taxon>
        <taxon>Arthropoda</taxon>
        <taxon>Hexapoda</taxon>
        <taxon>Insecta</taxon>
        <taxon>Pterygota</taxon>
        <taxon>Neoptera</taxon>
        <taxon>Paraneoptera</taxon>
        <taxon>Hemiptera</taxon>
        <taxon>Auchenorrhyncha</taxon>
        <taxon>Membracoidea</taxon>
        <taxon>Cicadellidae</taxon>
        <taxon>Cicadellinae</taxon>
        <taxon>Cicadellini</taxon>
        <taxon>Graphocephala</taxon>
    </lineage>
</organism>
<evidence type="ECO:0000256" key="5">
    <source>
        <dbReference type="ARBA" id="ARBA00022692"/>
    </source>
</evidence>
<dbReference type="Pfam" id="PF01030">
    <property type="entry name" value="Recep_L_domain"/>
    <property type="match status" value="1"/>
</dbReference>
<evidence type="ECO:0000256" key="7">
    <source>
        <dbReference type="ARBA" id="ARBA00022777"/>
    </source>
</evidence>
<evidence type="ECO:0000256" key="13">
    <source>
        <dbReference type="ARBA" id="ARBA00023180"/>
    </source>
</evidence>
<feature type="non-terminal residue" evidence="16">
    <location>
        <position position="507"/>
    </location>
</feature>
<evidence type="ECO:0000256" key="2">
    <source>
        <dbReference type="ARBA" id="ARBA00011902"/>
    </source>
</evidence>
<dbReference type="InterPro" id="IPR000494">
    <property type="entry name" value="Rcpt_L-dom"/>
</dbReference>
<evidence type="ECO:0000256" key="6">
    <source>
        <dbReference type="ARBA" id="ARBA00022741"/>
    </source>
</evidence>
<dbReference type="SUPFAM" id="SSF49265">
    <property type="entry name" value="Fibronectin type III"/>
    <property type="match status" value="1"/>
</dbReference>
<keyword evidence="3" id="KW-0597">Phosphoprotein</keyword>
<accession>A0A1B6KK37</accession>
<gene>
    <name evidence="16" type="ORF">g.10082</name>
</gene>
<dbReference type="InterPro" id="IPR050449">
    <property type="entry name" value="Ephrin_rcpt_TKs"/>
</dbReference>
<dbReference type="SUPFAM" id="SSF57184">
    <property type="entry name" value="Growth factor receptor domain"/>
    <property type="match status" value="1"/>
</dbReference>
<evidence type="ECO:0000256" key="14">
    <source>
        <dbReference type="ARBA" id="ARBA00051243"/>
    </source>
</evidence>
<dbReference type="InterPro" id="IPR006212">
    <property type="entry name" value="Furin_repeat"/>
</dbReference>
<dbReference type="GO" id="GO:0005524">
    <property type="term" value="F:ATP binding"/>
    <property type="evidence" value="ECO:0007669"/>
    <property type="project" value="UniProtKB-KW"/>
</dbReference>
<evidence type="ECO:0000259" key="15">
    <source>
        <dbReference type="PROSITE" id="PS51379"/>
    </source>
</evidence>
<dbReference type="InterPro" id="IPR036941">
    <property type="entry name" value="Rcpt_L-dom_sf"/>
</dbReference>
<evidence type="ECO:0000256" key="9">
    <source>
        <dbReference type="ARBA" id="ARBA00022989"/>
    </source>
</evidence>
<proteinExistence type="predicted"/>
<keyword evidence="4" id="KW-0808">Transferase</keyword>
<dbReference type="InterPro" id="IPR003961">
    <property type="entry name" value="FN3_dom"/>
</dbReference>
<comment type="subcellular location">
    <subcellularLocation>
        <location evidence="1">Membrane</location>
        <topology evidence="1">Single-pass type I membrane protein</topology>
    </subcellularLocation>
</comment>
<protein>
    <recommendedName>
        <fullName evidence="2">receptor protein-tyrosine kinase</fullName>
        <ecNumber evidence="2">2.7.10.1</ecNumber>
    </recommendedName>
</protein>
<sequence>GCTMDLCWNSNFCQIHTNASNKSCDPQCLGGCSGPGPSACHSCRNYLTLNNECVDTCPNRTYLLLNRRCVTKEYCFNLTDRSSEITRNIHYVIFNGSCIVNCPPGYEITSNKEGCNMCQRGKCKKVCPAFNIDSIAGAQNLRDCTFINGSLEISIRQGKHQTIAYELEESFKLIEEIRGYLKISRSFPLVNLKFFKSLEIIRGERKFLENGKYSLIVLDNQNLQELWDIKNTFRILNGRIFFHYNPKLCLHYIETLINSSGITNITSYEVDQDSNGDKFACNSSQVDMTFTKVTSTSVLIKIMLPNSTIPRPSLHRFAVHFTESENRNLTVFEESTNECADSRWRVRDVILESGQYITTLQTHLEPFTQYAFYVKSYTVHRTAGESPIYYIRTKPSKPSEVTVTLAYSNASSTIVLQWKPPRHPNGLLSEYIVTVYWQRDGWAELDQRDYCKYPLEEEPLEVLPLNFLTNVENDTNSCCYENQISYMPKGDFGSLCDNSRLGSLELS</sequence>
<evidence type="ECO:0000256" key="4">
    <source>
        <dbReference type="ARBA" id="ARBA00022679"/>
    </source>
</evidence>
<keyword evidence="12" id="KW-0675">Receptor</keyword>
<evidence type="ECO:0000256" key="3">
    <source>
        <dbReference type="ARBA" id="ARBA00022553"/>
    </source>
</evidence>
<dbReference type="CDD" id="cd00064">
    <property type="entry name" value="FU"/>
    <property type="match status" value="1"/>
</dbReference>
<dbReference type="PANTHER" id="PTHR46877">
    <property type="entry name" value="EPH RECEPTOR A5"/>
    <property type="match status" value="1"/>
</dbReference>
<dbReference type="AlphaFoldDB" id="A0A1B6KK37"/>
<keyword evidence="7" id="KW-0418">Kinase</keyword>
<dbReference type="GO" id="GO:0004714">
    <property type="term" value="F:transmembrane receptor protein tyrosine kinase activity"/>
    <property type="evidence" value="ECO:0007669"/>
    <property type="project" value="UniProtKB-EC"/>
</dbReference>
<dbReference type="SUPFAM" id="SSF52058">
    <property type="entry name" value="L domain-like"/>
    <property type="match status" value="1"/>
</dbReference>
<reference evidence="16" key="1">
    <citation type="submission" date="2015-11" db="EMBL/GenBank/DDBJ databases">
        <title>De novo transcriptome assembly of four potential Pierce s Disease insect vectors from Arizona vineyards.</title>
        <authorList>
            <person name="Tassone E.E."/>
        </authorList>
    </citation>
    <scope>NUCLEOTIDE SEQUENCE</scope>
</reference>
<evidence type="ECO:0000256" key="8">
    <source>
        <dbReference type="ARBA" id="ARBA00022840"/>
    </source>
</evidence>
<feature type="non-terminal residue" evidence="16">
    <location>
        <position position="1"/>
    </location>
</feature>
<dbReference type="SMART" id="SM00261">
    <property type="entry name" value="FU"/>
    <property type="match status" value="1"/>
</dbReference>
<keyword evidence="5" id="KW-0812">Transmembrane</keyword>
<dbReference type="InterPro" id="IPR017896">
    <property type="entry name" value="4Fe4S_Fe-S-bd"/>
</dbReference>
<keyword evidence="11" id="KW-0829">Tyrosine-protein kinase</keyword>
<dbReference type="InterPro" id="IPR013783">
    <property type="entry name" value="Ig-like_fold"/>
</dbReference>
<dbReference type="Gene3D" id="2.10.220.10">
    <property type="entry name" value="Hormone Receptor, Insulin-like Growth Factor Receptor 1, Chain A, domain 2"/>
    <property type="match status" value="1"/>
</dbReference>
<evidence type="ECO:0000256" key="11">
    <source>
        <dbReference type="ARBA" id="ARBA00023137"/>
    </source>
</evidence>
<name>A0A1B6KK37_9HEMI</name>
<keyword evidence="8" id="KW-0067">ATP-binding</keyword>
<keyword evidence="6" id="KW-0547">Nucleotide-binding</keyword>
<evidence type="ECO:0000256" key="10">
    <source>
        <dbReference type="ARBA" id="ARBA00023136"/>
    </source>
</evidence>
<keyword evidence="10" id="KW-0472">Membrane</keyword>
<evidence type="ECO:0000256" key="12">
    <source>
        <dbReference type="ARBA" id="ARBA00023170"/>
    </source>
</evidence>
<feature type="domain" description="4Fe-4S ferredoxin-type" evidence="15">
    <location>
        <begin position="106"/>
        <end position="137"/>
    </location>
</feature>
<comment type="catalytic activity">
    <reaction evidence="14">
        <text>L-tyrosyl-[protein] + ATP = O-phospho-L-tyrosyl-[protein] + ADP + H(+)</text>
        <dbReference type="Rhea" id="RHEA:10596"/>
        <dbReference type="Rhea" id="RHEA-COMP:10136"/>
        <dbReference type="Rhea" id="RHEA-COMP:20101"/>
        <dbReference type="ChEBI" id="CHEBI:15378"/>
        <dbReference type="ChEBI" id="CHEBI:30616"/>
        <dbReference type="ChEBI" id="CHEBI:46858"/>
        <dbReference type="ChEBI" id="CHEBI:61978"/>
        <dbReference type="ChEBI" id="CHEBI:456216"/>
        <dbReference type="EC" id="2.7.10.1"/>
    </reaction>
</comment>
<keyword evidence="9" id="KW-1133">Transmembrane helix</keyword>
<dbReference type="InterPro" id="IPR006211">
    <property type="entry name" value="Furin-like_Cys-rich_dom"/>
</dbReference>
<dbReference type="CDD" id="cd00063">
    <property type="entry name" value="FN3"/>
    <property type="match status" value="1"/>
</dbReference>
<dbReference type="Gene3D" id="3.80.20.20">
    <property type="entry name" value="Receptor L-domain"/>
    <property type="match status" value="2"/>
</dbReference>
<dbReference type="PANTHER" id="PTHR46877:SF14">
    <property type="entry name" value="RECEPTOR PROTEIN-TYROSINE KINASE"/>
    <property type="match status" value="1"/>
</dbReference>
<dbReference type="EC" id="2.7.10.1" evidence="2"/>
<dbReference type="EMBL" id="GEBQ01028166">
    <property type="protein sequence ID" value="JAT11811.1"/>
    <property type="molecule type" value="Transcribed_RNA"/>
</dbReference>
<dbReference type="Pfam" id="PF00757">
    <property type="entry name" value="Furin-like"/>
    <property type="match status" value="1"/>
</dbReference>
<evidence type="ECO:0000313" key="16">
    <source>
        <dbReference type="EMBL" id="JAT11811.1"/>
    </source>
</evidence>
<dbReference type="PROSITE" id="PS51379">
    <property type="entry name" value="4FE4S_FER_2"/>
    <property type="match status" value="1"/>
</dbReference>
<keyword evidence="13" id="KW-0325">Glycoprotein</keyword>
<dbReference type="Gene3D" id="2.60.40.10">
    <property type="entry name" value="Immunoglobulins"/>
    <property type="match status" value="2"/>
</dbReference>